<dbReference type="RefSeq" id="WP_191739919.1">
    <property type="nucleotide sequence ID" value="NZ_JACSQB010000053.1"/>
</dbReference>
<comment type="caution">
    <text evidence="10">The sequence shown here is derived from an EMBL/GenBank/DDBJ whole genome shotgun (WGS) entry which is preliminary data.</text>
</comment>
<dbReference type="InterPro" id="IPR017871">
    <property type="entry name" value="ABC_transporter-like_CS"/>
</dbReference>
<dbReference type="InterPro" id="IPR003593">
    <property type="entry name" value="AAA+_ATPase"/>
</dbReference>
<dbReference type="PANTHER" id="PTHR43394">
    <property type="entry name" value="ATP-DEPENDENT PERMEASE MDL1, MITOCHONDRIAL"/>
    <property type="match status" value="1"/>
</dbReference>
<dbReference type="SUPFAM" id="SSF52540">
    <property type="entry name" value="P-loop containing nucleoside triphosphate hydrolases"/>
    <property type="match status" value="1"/>
</dbReference>
<keyword evidence="2 7" id="KW-0812">Transmembrane</keyword>
<evidence type="ECO:0000256" key="1">
    <source>
        <dbReference type="ARBA" id="ARBA00004651"/>
    </source>
</evidence>
<organism evidence="10 11">
    <name type="scientific">Clostridium faecium</name>
    <dbReference type="NCBI Taxonomy" id="2762223"/>
    <lineage>
        <taxon>Bacteria</taxon>
        <taxon>Bacillati</taxon>
        <taxon>Bacillota</taxon>
        <taxon>Clostridia</taxon>
        <taxon>Eubacteriales</taxon>
        <taxon>Clostridiaceae</taxon>
        <taxon>Clostridium</taxon>
    </lineage>
</organism>
<gene>
    <name evidence="10" type="ORF">H9637_07800</name>
</gene>
<dbReference type="Gene3D" id="3.40.50.300">
    <property type="entry name" value="P-loop containing nucleotide triphosphate hydrolases"/>
    <property type="match status" value="1"/>
</dbReference>
<dbReference type="PROSITE" id="PS50929">
    <property type="entry name" value="ABC_TM1F"/>
    <property type="match status" value="1"/>
</dbReference>
<accession>A0ABR8YSU1</accession>
<feature type="transmembrane region" description="Helical" evidence="7">
    <location>
        <begin position="174"/>
        <end position="193"/>
    </location>
</feature>
<dbReference type="CDD" id="cd18547">
    <property type="entry name" value="ABC_6TM_Tm288_like"/>
    <property type="match status" value="1"/>
</dbReference>
<name>A0ABR8YSU1_9CLOT</name>
<evidence type="ECO:0000256" key="6">
    <source>
        <dbReference type="ARBA" id="ARBA00023136"/>
    </source>
</evidence>
<dbReference type="InterPro" id="IPR003439">
    <property type="entry name" value="ABC_transporter-like_ATP-bd"/>
</dbReference>
<keyword evidence="3" id="KW-0547">Nucleotide-binding</keyword>
<dbReference type="EMBL" id="JACSQB010000053">
    <property type="protein sequence ID" value="MBD8046944.1"/>
    <property type="molecule type" value="Genomic_DNA"/>
</dbReference>
<dbReference type="InterPro" id="IPR036640">
    <property type="entry name" value="ABC1_TM_sf"/>
</dbReference>
<evidence type="ECO:0000259" key="8">
    <source>
        <dbReference type="PROSITE" id="PS50893"/>
    </source>
</evidence>
<dbReference type="GO" id="GO:0005524">
    <property type="term" value="F:ATP binding"/>
    <property type="evidence" value="ECO:0007669"/>
    <property type="project" value="UniProtKB-KW"/>
</dbReference>
<keyword evidence="5 7" id="KW-1133">Transmembrane helix</keyword>
<evidence type="ECO:0000256" key="3">
    <source>
        <dbReference type="ARBA" id="ARBA00022741"/>
    </source>
</evidence>
<feature type="domain" description="ABC transmembrane type-1" evidence="9">
    <location>
        <begin position="23"/>
        <end position="317"/>
    </location>
</feature>
<comment type="subcellular location">
    <subcellularLocation>
        <location evidence="1">Cell membrane</location>
        <topology evidence="1">Multi-pass membrane protein</topology>
    </subcellularLocation>
</comment>
<dbReference type="PROSITE" id="PS00211">
    <property type="entry name" value="ABC_TRANSPORTER_1"/>
    <property type="match status" value="1"/>
</dbReference>
<feature type="transmembrane region" description="Helical" evidence="7">
    <location>
        <begin position="20"/>
        <end position="39"/>
    </location>
</feature>
<dbReference type="SUPFAM" id="SSF90123">
    <property type="entry name" value="ABC transporter transmembrane region"/>
    <property type="match status" value="1"/>
</dbReference>
<dbReference type="Gene3D" id="1.20.1560.10">
    <property type="entry name" value="ABC transporter type 1, transmembrane domain"/>
    <property type="match status" value="1"/>
</dbReference>
<dbReference type="InterPro" id="IPR039421">
    <property type="entry name" value="Type_1_exporter"/>
</dbReference>
<dbReference type="PANTHER" id="PTHR43394:SF1">
    <property type="entry name" value="ATP-BINDING CASSETTE SUB-FAMILY B MEMBER 10, MITOCHONDRIAL"/>
    <property type="match status" value="1"/>
</dbReference>
<sequence>MKKFKANIGKITPFVKRYKASFIGAIIFIISAAIFNAIAPMTEGLVTTQLIKDSINIGKGISGASVNFDYIIKVLGVLAIIYVSSTISTYIAGFLLTNAIQNTMRDLRNAIQDKIRKLPISYFDSNTYGEVLSRITNDVDTISNAMQQSFIQIVNSILSVTLAVIMMFKINTKMALLAVLIIPLSYLVSKFIVGKSQRLFYRQQRALGKLNGKVQEMYTGFSEIKLYGKQNEAIEDFKNINQELCNTGFRAQFISSIMSPMISLISYLGIAAIGVIGGIYAIAGVITVGNLQAFIRYIWQINQPLSQVTQLSSTIQSAFAAIERVFEILNEEEEISDPENPIKLENPRGDVTFEHVKFGYSDDKPLIKDLNAEIKSGQMVAIVGPTGAGKTTLINLLMRFYDVKGGAIKIDGVDIRDMKREDLRSIFGMVLQDTWLYKGTIYENIEYGRFGATKEEIIEAAKIANVHHFIKTLPDGYNMVLNEETSNISQGEKQLLTIARAIIANPAILILDEATSSVDTRVEVLLQNAMKNIMKGRTSFVIAHRLSTIRNADLILVINEGNIIEQGNHEELMKKGGFYEKLYNSQFGNKEEA</sequence>
<dbReference type="Pfam" id="PF00664">
    <property type="entry name" value="ABC_membrane"/>
    <property type="match status" value="1"/>
</dbReference>
<protein>
    <submittedName>
        <fullName evidence="10">ABC transporter ATP-binding protein</fullName>
    </submittedName>
</protein>
<feature type="transmembrane region" description="Helical" evidence="7">
    <location>
        <begin position="70"/>
        <end position="96"/>
    </location>
</feature>
<evidence type="ECO:0000313" key="11">
    <source>
        <dbReference type="Proteomes" id="UP000627166"/>
    </source>
</evidence>
<dbReference type="PROSITE" id="PS50893">
    <property type="entry name" value="ABC_TRANSPORTER_2"/>
    <property type="match status" value="1"/>
</dbReference>
<dbReference type="SMART" id="SM00382">
    <property type="entry name" value="AAA"/>
    <property type="match status" value="1"/>
</dbReference>
<keyword evidence="4 10" id="KW-0067">ATP-binding</keyword>
<keyword evidence="6 7" id="KW-0472">Membrane</keyword>
<reference evidence="10 11" key="1">
    <citation type="submission" date="2020-08" db="EMBL/GenBank/DDBJ databases">
        <title>A Genomic Blueprint of the Chicken Gut Microbiome.</title>
        <authorList>
            <person name="Gilroy R."/>
            <person name="Ravi A."/>
            <person name="Getino M."/>
            <person name="Pursley I."/>
            <person name="Horton D.L."/>
            <person name="Alikhan N.-F."/>
            <person name="Baker D."/>
            <person name="Gharbi K."/>
            <person name="Hall N."/>
            <person name="Watson M."/>
            <person name="Adriaenssens E.M."/>
            <person name="Foster-Nyarko E."/>
            <person name="Jarju S."/>
            <person name="Secka A."/>
            <person name="Antonio M."/>
            <person name="Oren A."/>
            <person name="Chaudhuri R."/>
            <person name="La Ragione R.M."/>
            <person name="Hildebrand F."/>
            <person name="Pallen M.J."/>
        </authorList>
    </citation>
    <scope>NUCLEOTIDE SEQUENCE [LARGE SCALE GENOMIC DNA]</scope>
    <source>
        <strain evidence="10 11">N37</strain>
    </source>
</reference>
<evidence type="ECO:0000313" key="10">
    <source>
        <dbReference type="EMBL" id="MBD8046944.1"/>
    </source>
</evidence>
<evidence type="ECO:0000256" key="7">
    <source>
        <dbReference type="SAM" id="Phobius"/>
    </source>
</evidence>
<dbReference type="InterPro" id="IPR011527">
    <property type="entry name" value="ABC1_TM_dom"/>
</dbReference>
<feature type="domain" description="ABC transporter" evidence="8">
    <location>
        <begin position="351"/>
        <end position="585"/>
    </location>
</feature>
<dbReference type="InterPro" id="IPR027417">
    <property type="entry name" value="P-loop_NTPase"/>
</dbReference>
<evidence type="ECO:0000256" key="4">
    <source>
        <dbReference type="ARBA" id="ARBA00022840"/>
    </source>
</evidence>
<dbReference type="Pfam" id="PF00005">
    <property type="entry name" value="ABC_tran"/>
    <property type="match status" value="1"/>
</dbReference>
<proteinExistence type="predicted"/>
<feature type="transmembrane region" description="Helical" evidence="7">
    <location>
        <begin position="264"/>
        <end position="286"/>
    </location>
</feature>
<evidence type="ECO:0000259" key="9">
    <source>
        <dbReference type="PROSITE" id="PS50929"/>
    </source>
</evidence>
<feature type="transmembrane region" description="Helical" evidence="7">
    <location>
        <begin position="150"/>
        <end position="168"/>
    </location>
</feature>
<keyword evidence="11" id="KW-1185">Reference proteome</keyword>
<dbReference type="CDD" id="cd03254">
    <property type="entry name" value="ABCC_Glucan_exporter_like"/>
    <property type="match status" value="1"/>
</dbReference>
<evidence type="ECO:0000256" key="2">
    <source>
        <dbReference type="ARBA" id="ARBA00022692"/>
    </source>
</evidence>
<evidence type="ECO:0000256" key="5">
    <source>
        <dbReference type="ARBA" id="ARBA00022989"/>
    </source>
</evidence>
<dbReference type="Proteomes" id="UP000627166">
    <property type="component" value="Unassembled WGS sequence"/>
</dbReference>